<protein>
    <recommendedName>
        <fullName evidence="4">Prepilin-type N-terminal cleavage/methylation domain-containing protein</fullName>
    </recommendedName>
</protein>
<evidence type="ECO:0000313" key="2">
    <source>
        <dbReference type="EMBL" id="PMP81328.1"/>
    </source>
</evidence>
<dbReference type="AlphaFoldDB" id="A0A2J6X4J2"/>
<comment type="caution">
    <text evidence="2">The sequence shown here is derived from an EMBL/GenBank/DDBJ whole genome shotgun (WGS) entry which is preliminary data.</text>
</comment>
<evidence type="ECO:0008006" key="4">
    <source>
        <dbReference type="Google" id="ProtNLM"/>
    </source>
</evidence>
<dbReference type="Pfam" id="PF07963">
    <property type="entry name" value="N_methyl"/>
    <property type="match status" value="1"/>
</dbReference>
<keyword evidence="1" id="KW-0472">Membrane</keyword>
<feature type="transmembrane region" description="Helical" evidence="1">
    <location>
        <begin position="7"/>
        <end position="26"/>
    </location>
</feature>
<sequence length="132" mass="14494">MKRRGLTLIEMAISIALISIVVIWSLNILTNLGKGSSTSSDIVIGTTLASQKIEELKGYNYKELSSLQTPLTGTFPSPYDAFTYRIDFTSSSTSNGYYIRRGTISIFKNGNLIIKMDANFVRRVSDGANIGL</sequence>
<evidence type="ECO:0000313" key="3">
    <source>
        <dbReference type="Proteomes" id="UP000236910"/>
    </source>
</evidence>
<proteinExistence type="predicted"/>
<dbReference type="EMBL" id="PNIX01000325">
    <property type="protein sequence ID" value="PMP81328.1"/>
    <property type="molecule type" value="Genomic_DNA"/>
</dbReference>
<keyword evidence="1" id="KW-1133">Transmembrane helix</keyword>
<evidence type="ECO:0000256" key="1">
    <source>
        <dbReference type="SAM" id="Phobius"/>
    </source>
</evidence>
<dbReference type="NCBIfam" id="TIGR02532">
    <property type="entry name" value="IV_pilin_GFxxxE"/>
    <property type="match status" value="1"/>
</dbReference>
<name>A0A2J6X4J2_9BACT</name>
<dbReference type="Proteomes" id="UP000236910">
    <property type="component" value="Unassembled WGS sequence"/>
</dbReference>
<reference evidence="2 3" key="1">
    <citation type="submission" date="2018-01" db="EMBL/GenBank/DDBJ databases">
        <title>Metagenomic assembled genomes from two thermal pools in the Uzon Caldera, Kamchatka, Russia.</title>
        <authorList>
            <person name="Wilkins L."/>
            <person name="Ettinger C."/>
        </authorList>
    </citation>
    <scope>NUCLEOTIDE SEQUENCE [LARGE SCALE GENOMIC DNA]</scope>
    <source>
        <strain evidence="2">ARK-10</strain>
    </source>
</reference>
<gene>
    <name evidence="2" type="ORF">C0175_05660</name>
</gene>
<keyword evidence="1" id="KW-0812">Transmembrane</keyword>
<organism evidence="2 3">
    <name type="scientific">Caldisericum exile</name>
    <dbReference type="NCBI Taxonomy" id="693075"/>
    <lineage>
        <taxon>Bacteria</taxon>
        <taxon>Pseudomonadati</taxon>
        <taxon>Caldisericota/Cryosericota group</taxon>
        <taxon>Caldisericota</taxon>
        <taxon>Caldisericia</taxon>
        <taxon>Caldisericales</taxon>
        <taxon>Caldisericaceae</taxon>
        <taxon>Caldisericum</taxon>
    </lineage>
</organism>
<accession>A0A2J6X4J2</accession>
<dbReference type="InterPro" id="IPR012902">
    <property type="entry name" value="N_methyl_site"/>
</dbReference>